<dbReference type="InterPro" id="IPR002068">
    <property type="entry name" value="A-crystallin/Hsp20_dom"/>
</dbReference>
<dbReference type="Gene3D" id="2.60.40.790">
    <property type="match status" value="1"/>
</dbReference>
<dbReference type="PROSITE" id="PS01031">
    <property type="entry name" value="SHSP"/>
    <property type="match status" value="1"/>
</dbReference>
<evidence type="ECO:0000256" key="3">
    <source>
        <dbReference type="RuleBase" id="RU003616"/>
    </source>
</evidence>
<dbReference type="Pfam" id="PF00011">
    <property type="entry name" value="HSP20"/>
    <property type="match status" value="1"/>
</dbReference>
<dbReference type="InterPro" id="IPR008978">
    <property type="entry name" value="HSP20-like_chaperone"/>
</dbReference>
<dbReference type="AlphaFoldDB" id="A0AAV5M8V4"/>
<keyword evidence="1" id="KW-0346">Stress response</keyword>
<comment type="caution">
    <text evidence="5">The sequence shown here is derived from an EMBL/GenBank/DDBJ whole genome shotgun (WGS) entry which is preliminary data.</text>
</comment>
<evidence type="ECO:0000256" key="2">
    <source>
        <dbReference type="PROSITE-ProRule" id="PRU00285"/>
    </source>
</evidence>
<proteinExistence type="inferred from homology"/>
<dbReference type="PANTHER" id="PTHR11527">
    <property type="entry name" value="HEAT-SHOCK PROTEIN 20 FAMILY MEMBER"/>
    <property type="match status" value="1"/>
</dbReference>
<organism evidence="5 6">
    <name type="scientific">Rubroshorea leprosula</name>
    <dbReference type="NCBI Taxonomy" id="152421"/>
    <lineage>
        <taxon>Eukaryota</taxon>
        <taxon>Viridiplantae</taxon>
        <taxon>Streptophyta</taxon>
        <taxon>Embryophyta</taxon>
        <taxon>Tracheophyta</taxon>
        <taxon>Spermatophyta</taxon>
        <taxon>Magnoliopsida</taxon>
        <taxon>eudicotyledons</taxon>
        <taxon>Gunneridae</taxon>
        <taxon>Pentapetalae</taxon>
        <taxon>rosids</taxon>
        <taxon>malvids</taxon>
        <taxon>Malvales</taxon>
        <taxon>Dipterocarpaceae</taxon>
        <taxon>Rubroshorea</taxon>
    </lineage>
</organism>
<accession>A0AAV5M8V4</accession>
<dbReference type="InterPro" id="IPR031107">
    <property type="entry name" value="Small_HSP"/>
</dbReference>
<sequence>MSLLQSLLHQDSLLDRLWGNCFLETTDVQMVRKETPRAHIFHIDLPGLAKEDVKLEIHEGSRVLHITAERKEESADE</sequence>
<evidence type="ECO:0000259" key="4">
    <source>
        <dbReference type="PROSITE" id="PS01031"/>
    </source>
</evidence>
<evidence type="ECO:0000313" key="5">
    <source>
        <dbReference type="EMBL" id="GKV46201.1"/>
    </source>
</evidence>
<protein>
    <recommendedName>
        <fullName evidence="4">SHSP domain-containing protein</fullName>
    </recommendedName>
</protein>
<evidence type="ECO:0000256" key="1">
    <source>
        <dbReference type="ARBA" id="ARBA00023016"/>
    </source>
</evidence>
<feature type="domain" description="SHSP" evidence="4">
    <location>
        <begin position="21"/>
        <end position="77"/>
    </location>
</feature>
<keyword evidence="6" id="KW-1185">Reference proteome</keyword>
<dbReference type="Proteomes" id="UP001054252">
    <property type="component" value="Unassembled WGS sequence"/>
</dbReference>
<gene>
    <name evidence="5" type="ORF">SLEP1_g53203</name>
</gene>
<evidence type="ECO:0000313" key="6">
    <source>
        <dbReference type="Proteomes" id="UP001054252"/>
    </source>
</evidence>
<reference evidence="5 6" key="1">
    <citation type="journal article" date="2021" name="Commun. Biol.">
        <title>The genome of Shorea leprosula (Dipterocarpaceae) highlights the ecological relevance of drought in aseasonal tropical rainforests.</title>
        <authorList>
            <person name="Ng K.K.S."/>
            <person name="Kobayashi M.J."/>
            <person name="Fawcett J.A."/>
            <person name="Hatakeyama M."/>
            <person name="Paape T."/>
            <person name="Ng C.H."/>
            <person name="Ang C.C."/>
            <person name="Tnah L.H."/>
            <person name="Lee C.T."/>
            <person name="Nishiyama T."/>
            <person name="Sese J."/>
            <person name="O'Brien M.J."/>
            <person name="Copetti D."/>
            <person name="Mohd Noor M.I."/>
            <person name="Ong R.C."/>
            <person name="Putra M."/>
            <person name="Sireger I.Z."/>
            <person name="Indrioko S."/>
            <person name="Kosugi Y."/>
            <person name="Izuno A."/>
            <person name="Isagi Y."/>
            <person name="Lee S.L."/>
            <person name="Shimizu K.K."/>
        </authorList>
    </citation>
    <scope>NUCLEOTIDE SEQUENCE [LARGE SCALE GENOMIC DNA]</scope>
    <source>
        <strain evidence="5">214</strain>
    </source>
</reference>
<dbReference type="EMBL" id="BPVZ01000204">
    <property type="protein sequence ID" value="GKV46201.1"/>
    <property type="molecule type" value="Genomic_DNA"/>
</dbReference>
<comment type="similarity">
    <text evidence="2 3">Belongs to the small heat shock protein (HSP20) family.</text>
</comment>
<dbReference type="SUPFAM" id="SSF49764">
    <property type="entry name" value="HSP20-like chaperones"/>
    <property type="match status" value="1"/>
</dbReference>
<name>A0AAV5M8V4_9ROSI</name>